<feature type="binding site" evidence="5">
    <location>
        <position position="280"/>
    </location>
    <ligand>
        <name>(2E)-4-hydroxy-3-methylbut-2-enyl diphosphate</name>
        <dbReference type="ChEBI" id="CHEBI:128753"/>
    </ligand>
</feature>
<keyword evidence="2 5" id="KW-0479">Metal-binding</keyword>
<feature type="active site" description="Proton donor" evidence="5">
    <location>
        <position position="139"/>
    </location>
</feature>
<dbReference type="GO" id="GO:0050992">
    <property type="term" value="P:dimethylallyl diphosphate biosynthetic process"/>
    <property type="evidence" value="ECO:0007669"/>
    <property type="project" value="UniProtKB-UniRule"/>
</dbReference>
<evidence type="ECO:0000313" key="7">
    <source>
        <dbReference type="EMBL" id="NYI37097.1"/>
    </source>
</evidence>
<dbReference type="GO" id="GO:0051539">
    <property type="term" value="F:4 iron, 4 sulfur cluster binding"/>
    <property type="evidence" value="ECO:0007669"/>
    <property type="project" value="UniProtKB-UniRule"/>
</dbReference>
<feature type="binding site" evidence="5">
    <location>
        <position position="54"/>
    </location>
    <ligand>
        <name>isopentenyl diphosphate</name>
        <dbReference type="ChEBI" id="CHEBI:128769"/>
    </ligand>
</feature>
<feature type="binding site" evidence="5">
    <location>
        <position position="54"/>
    </location>
    <ligand>
        <name>(2E)-4-hydroxy-3-methylbut-2-enyl diphosphate</name>
        <dbReference type="ChEBI" id="CHEBI:128753"/>
    </ligand>
</feature>
<evidence type="ECO:0000256" key="3">
    <source>
        <dbReference type="ARBA" id="ARBA00023004"/>
    </source>
</evidence>
<comment type="cofactor">
    <cofactor evidence="5">
        <name>[4Fe-4S] cluster</name>
        <dbReference type="ChEBI" id="CHEBI:49883"/>
    </cofactor>
    <text evidence="5">Binds 1 [4Fe-4S] cluster per subunit.</text>
</comment>
<evidence type="ECO:0000313" key="9">
    <source>
        <dbReference type="Proteomes" id="UP000659061"/>
    </source>
</evidence>
<dbReference type="AlphaFoldDB" id="A0A8I0FSE6"/>
<dbReference type="UniPathway" id="UPA00056">
    <property type="reaction ID" value="UER00097"/>
</dbReference>
<feature type="binding site" evidence="5">
    <location>
        <position position="87"/>
    </location>
    <ligand>
        <name>(2E)-4-hydroxy-3-methylbut-2-enyl diphosphate</name>
        <dbReference type="ChEBI" id="CHEBI:128753"/>
    </ligand>
</feature>
<keyword evidence="3 5" id="KW-0408">Iron</keyword>
<comment type="caution">
    <text evidence="6">The sequence shown here is derived from an EMBL/GenBank/DDBJ whole genome shotgun (WGS) entry which is preliminary data.</text>
</comment>
<comment type="catalytic activity">
    <reaction evidence="5">
        <text>isopentenyl diphosphate + 2 oxidized [2Fe-2S]-[ferredoxin] + H2O = (2E)-4-hydroxy-3-methylbut-2-enyl diphosphate + 2 reduced [2Fe-2S]-[ferredoxin] + 2 H(+)</text>
        <dbReference type="Rhea" id="RHEA:24488"/>
        <dbReference type="Rhea" id="RHEA-COMP:10000"/>
        <dbReference type="Rhea" id="RHEA-COMP:10001"/>
        <dbReference type="ChEBI" id="CHEBI:15377"/>
        <dbReference type="ChEBI" id="CHEBI:15378"/>
        <dbReference type="ChEBI" id="CHEBI:33737"/>
        <dbReference type="ChEBI" id="CHEBI:33738"/>
        <dbReference type="ChEBI" id="CHEBI:128753"/>
        <dbReference type="ChEBI" id="CHEBI:128769"/>
        <dbReference type="EC" id="1.17.7.4"/>
    </reaction>
</comment>
<feature type="binding site" evidence="5">
    <location>
        <position position="137"/>
    </location>
    <ligand>
        <name>dimethylallyl diphosphate</name>
        <dbReference type="ChEBI" id="CHEBI:57623"/>
    </ligand>
</feature>
<comment type="similarity">
    <text evidence="5">Belongs to the IspH family.</text>
</comment>
<feature type="binding site" evidence="5">
    <location>
        <position position="137"/>
    </location>
    <ligand>
        <name>(2E)-4-hydroxy-3-methylbut-2-enyl diphosphate</name>
        <dbReference type="ChEBI" id="CHEBI:128753"/>
    </ligand>
</feature>
<dbReference type="Proteomes" id="UP000587211">
    <property type="component" value="Unassembled WGS sequence"/>
</dbReference>
<reference evidence="6" key="2">
    <citation type="submission" date="2020-09" db="EMBL/GenBank/DDBJ databases">
        <title>Novel species in genus Aeromicrobium.</title>
        <authorList>
            <person name="Zhang G."/>
        </authorList>
    </citation>
    <scope>NUCLEOTIDE SEQUENCE</scope>
    <source>
        <strain evidence="6">SSW1-57</strain>
    </source>
</reference>
<name>A0A8I0FSE6_9ACTN</name>
<dbReference type="GO" id="GO:0016114">
    <property type="term" value="P:terpenoid biosynthetic process"/>
    <property type="evidence" value="ECO:0007669"/>
    <property type="project" value="UniProtKB-UniRule"/>
</dbReference>
<evidence type="ECO:0000256" key="1">
    <source>
        <dbReference type="ARBA" id="ARBA00022485"/>
    </source>
</evidence>
<feature type="binding site" evidence="5">
    <location>
        <position position="25"/>
    </location>
    <ligand>
        <name>[4Fe-4S] cluster</name>
        <dbReference type="ChEBI" id="CHEBI:49883"/>
    </ligand>
</feature>
<feature type="binding site" evidence="5">
    <location>
        <position position="87"/>
    </location>
    <ligand>
        <name>isopentenyl diphosphate</name>
        <dbReference type="ChEBI" id="CHEBI:128769"/>
    </ligand>
</feature>
<dbReference type="NCBIfam" id="NF002188">
    <property type="entry name" value="PRK01045.1-2"/>
    <property type="match status" value="1"/>
</dbReference>
<dbReference type="GO" id="GO:0051745">
    <property type="term" value="F:4-hydroxy-3-methylbut-2-enyl diphosphate reductase activity"/>
    <property type="evidence" value="ECO:0007669"/>
    <property type="project" value="UniProtKB-UniRule"/>
</dbReference>
<dbReference type="NCBIfam" id="TIGR00216">
    <property type="entry name" value="ispH_lytB"/>
    <property type="match status" value="1"/>
</dbReference>
<dbReference type="HAMAP" id="MF_00191">
    <property type="entry name" value="IspH"/>
    <property type="match status" value="1"/>
</dbReference>
<keyword evidence="8" id="KW-1185">Reference proteome</keyword>
<evidence type="ECO:0000256" key="5">
    <source>
        <dbReference type="HAMAP-Rule" id="MF_00191"/>
    </source>
</evidence>
<reference evidence="7 8" key="1">
    <citation type="submission" date="2020-07" db="EMBL/GenBank/DDBJ databases">
        <title>Sequencing the genomes of 1000 actinobacteria strains.</title>
        <authorList>
            <person name="Klenk H.-P."/>
        </authorList>
    </citation>
    <scope>NUCLEOTIDE SEQUENCE [LARGE SCALE GENOMIC DNA]</scope>
    <source>
        <strain evidence="7 8">DSM 19087</strain>
    </source>
</reference>
<gene>
    <name evidence="5" type="primary">ispH</name>
    <name evidence="7" type="ORF">BJ975_000472</name>
    <name evidence="6" type="ORF">IDH50_01995</name>
</gene>
<evidence type="ECO:0000313" key="8">
    <source>
        <dbReference type="Proteomes" id="UP000587211"/>
    </source>
</evidence>
<dbReference type="NCBIfam" id="NF002190">
    <property type="entry name" value="PRK01045.1-4"/>
    <property type="match status" value="1"/>
</dbReference>
<dbReference type="EMBL" id="JACWMT010000001">
    <property type="protein sequence ID" value="MBD1268995.1"/>
    <property type="molecule type" value="Genomic_DNA"/>
</dbReference>
<feature type="binding site" evidence="5">
    <location>
        <position position="237"/>
    </location>
    <ligand>
        <name>(2E)-4-hydroxy-3-methylbut-2-enyl diphosphate</name>
        <dbReference type="ChEBI" id="CHEBI:128753"/>
    </ligand>
</feature>
<feature type="binding site" evidence="5">
    <location>
        <position position="109"/>
    </location>
    <ligand>
        <name>[4Fe-4S] cluster</name>
        <dbReference type="ChEBI" id="CHEBI:49883"/>
    </ligand>
</feature>
<feature type="binding site" evidence="5">
    <location>
        <position position="237"/>
    </location>
    <ligand>
        <name>dimethylallyl diphosphate</name>
        <dbReference type="ChEBI" id="CHEBI:57623"/>
    </ligand>
</feature>
<feature type="binding site" evidence="5">
    <location>
        <position position="236"/>
    </location>
    <ligand>
        <name>dimethylallyl diphosphate</name>
        <dbReference type="ChEBI" id="CHEBI:57623"/>
    </ligand>
</feature>
<comment type="catalytic activity">
    <reaction evidence="5">
        <text>dimethylallyl diphosphate + 2 oxidized [2Fe-2S]-[ferredoxin] + H2O = (2E)-4-hydroxy-3-methylbut-2-enyl diphosphate + 2 reduced [2Fe-2S]-[ferredoxin] + 2 H(+)</text>
        <dbReference type="Rhea" id="RHEA:24825"/>
        <dbReference type="Rhea" id="RHEA-COMP:10000"/>
        <dbReference type="Rhea" id="RHEA-COMP:10001"/>
        <dbReference type="ChEBI" id="CHEBI:15377"/>
        <dbReference type="ChEBI" id="CHEBI:15378"/>
        <dbReference type="ChEBI" id="CHEBI:33737"/>
        <dbReference type="ChEBI" id="CHEBI:33738"/>
        <dbReference type="ChEBI" id="CHEBI:57623"/>
        <dbReference type="ChEBI" id="CHEBI:128753"/>
        <dbReference type="EC" id="1.17.7.4"/>
    </reaction>
</comment>
<dbReference type="CDD" id="cd13944">
    <property type="entry name" value="lytB_ispH"/>
    <property type="match status" value="1"/>
</dbReference>
<evidence type="ECO:0000313" key="6">
    <source>
        <dbReference type="EMBL" id="MBD1268995.1"/>
    </source>
</evidence>
<comment type="pathway">
    <text evidence="5">Isoprenoid biosynthesis; dimethylallyl diphosphate biosynthesis; dimethylallyl diphosphate from (2E)-4-hydroxy-3-methylbutenyl diphosphate: step 1/1.</text>
</comment>
<organism evidence="6 9">
    <name type="scientific">Aeromicrobium tamlense</name>
    <dbReference type="NCBI Taxonomy" id="375541"/>
    <lineage>
        <taxon>Bacteria</taxon>
        <taxon>Bacillati</taxon>
        <taxon>Actinomycetota</taxon>
        <taxon>Actinomycetes</taxon>
        <taxon>Propionibacteriales</taxon>
        <taxon>Nocardioidaceae</taxon>
        <taxon>Aeromicrobium</taxon>
    </lineage>
</organism>
<dbReference type="GO" id="GO:0019288">
    <property type="term" value="P:isopentenyl diphosphate biosynthetic process, methylerythritol 4-phosphate pathway"/>
    <property type="evidence" value="ECO:0007669"/>
    <property type="project" value="UniProtKB-UniRule"/>
</dbReference>
<dbReference type="PANTHER" id="PTHR30426:SF0">
    <property type="entry name" value="4-HYDROXY-3-METHYLBUT-2-ENYL DIPHOSPHATE REDUCTASE"/>
    <property type="match status" value="1"/>
</dbReference>
<comment type="function">
    <text evidence="5">Catalyzes the conversion of 1-hydroxy-2-methyl-2-(E)-butenyl 4-diphosphate (HMBPP) into a mixture of isopentenyl diphosphate (IPP) and dimethylallyl diphosphate (DMAPP). Acts in the terminal step of the DOXP/MEP pathway for isoprenoid precursor biosynthesis.</text>
</comment>
<dbReference type="GO" id="GO:0046872">
    <property type="term" value="F:metal ion binding"/>
    <property type="evidence" value="ECO:0007669"/>
    <property type="project" value="UniProtKB-KW"/>
</dbReference>
<feature type="binding site" evidence="5">
    <location>
        <position position="235"/>
    </location>
    <ligand>
        <name>(2E)-4-hydroxy-3-methylbut-2-enyl diphosphate</name>
        <dbReference type="ChEBI" id="CHEBI:128753"/>
    </ligand>
</feature>
<comment type="pathway">
    <text evidence="5">Isoprenoid biosynthesis; isopentenyl diphosphate biosynthesis via DXP pathway; isopentenyl diphosphate from 1-deoxy-D-xylulose 5-phosphate: step 6/6.</text>
</comment>
<dbReference type="UniPathway" id="UPA00059">
    <property type="reaction ID" value="UER00105"/>
</dbReference>
<dbReference type="RefSeq" id="WP_179423287.1">
    <property type="nucleotide sequence ID" value="NZ_BAAAMP010000002.1"/>
</dbReference>
<evidence type="ECO:0000256" key="4">
    <source>
        <dbReference type="ARBA" id="ARBA00023014"/>
    </source>
</evidence>
<protein>
    <recommendedName>
        <fullName evidence="5">4-hydroxy-3-methylbut-2-enyl diphosphate reductase</fullName>
        <shortName evidence="5">HMBPP reductase</shortName>
        <ecNumber evidence="5">1.17.7.4</ecNumber>
    </recommendedName>
</protein>
<feature type="binding site" evidence="5">
    <location>
        <position position="235"/>
    </location>
    <ligand>
        <name>isopentenyl diphosphate</name>
        <dbReference type="ChEBI" id="CHEBI:128769"/>
    </ligand>
</feature>
<keyword evidence="4 5" id="KW-0411">Iron-sulfur</keyword>
<dbReference type="Pfam" id="PF02401">
    <property type="entry name" value="LYTB"/>
    <property type="match status" value="1"/>
</dbReference>
<feature type="binding site" evidence="5">
    <location>
        <position position="177"/>
    </location>
    <ligand>
        <name>(2E)-4-hydroxy-3-methylbut-2-enyl diphosphate</name>
        <dbReference type="ChEBI" id="CHEBI:128753"/>
    </ligand>
</feature>
<keyword evidence="1 5" id="KW-0004">4Fe-4S</keyword>
<dbReference type="InterPro" id="IPR003451">
    <property type="entry name" value="LytB/IspH"/>
</dbReference>
<accession>A0A8I0FSE6</accession>
<feature type="binding site" evidence="5">
    <location>
        <position position="280"/>
    </location>
    <ligand>
        <name>dimethylallyl diphosphate</name>
        <dbReference type="ChEBI" id="CHEBI:57623"/>
    </ligand>
</feature>
<keyword evidence="5" id="KW-0414">Isoprene biosynthesis</keyword>
<feature type="binding site" evidence="5">
    <location>
        <position position="236"/>
    </location>
    <ligand>
        <name>isopentenyl diphosphate</name>
        <dbReference type="ChEBI" id="CHEBI:128769"/>
    </ligand>
</feature>
<feature type="binding site" evidence="5">
    <location>
        <position position="280"/>
    </location>
    <ligand>
        <name>isopentenyl diphosphate</name>
        <dbReference type="ChEBI" id="CHEBI:128769"/>
    </ligand>
</feature>
<feature type="binding site" evidence="5">
    <location>
        <position position="207"/>
    </location>
    <ligand>
        <name>[4Fe-4S] cluster</name>
        <dbReference type="ChEBI" id="CHEBI:49883"/>
    </ligand>
</feature>
<feature type="binding site" evidence="5">
    <location>
        <position position="237"/>
    </location>
    <ligand>
        <name>isopentenyl diphosphate</name>
        <dbReference type="ChEBI" id="CHEBI:128769"/>
    </ligand>
</feature>
<dbReference type="Proteomes" id="UP000659061">
    <property type="component" value="Unassembled WGS sequence"/>
</dbReference>
<feature type="binding site" evidence="5">
    <location>
        <position position="137"/>
    </location>
    <ligand>
        <name>isopentenyl diphosphate</name>
        <dbReference type="ChEBI" id="CHEBI:128769"/>
    </ligand>
</feature>
<dbReference type="Gene3D" id="3.40.1010.20">
    <property type="entry name" value="4-hydroxy-3-methylbut-2-enyl diphosphate reductase, catalytic domain"/>
    <property type="match status" value="2"/>
</dbReference>
<proteinExistence type="inferred from homology"/>
<dbReference type="PANTHER" id="PTHR30426">
    <property type="entry name" value="4-HYDROXY-3-METHYLBUT-2-ENYL DIPHOSPHATE REDUCTASE"/>
    <property type="match status" value="1"/>
</dbReference>
<dbReference type="EC" id="1.17.7.4" evidence="5"/>
<feature type="binding site" evidence="5">
    <location>
        <position position="54"/>
    </location>
    <ligand>
        <name>dimethylallyl diphosphate</name>
        <dbReference type="ChEBI" id="CHEBI:57623"/>
    </ligand>
</feature>
<evidence type="ECO:0000256" key="2">
    <source>
        <dbReference type="ARBA" id="ARBA00022723"/>
    </source>
</evidence>
<feature type="binding site" evidence="5">
    <location>
        <position position="87"/>
    </location>
    <ligand>
        <name>dimethylallyl diphosphate</name>
        <dbReference type="ChEBI" id="CHEBI:57623"/>
    </ligand>
</feature>
<dbReference type="Gene3D" id="3.40.50.11270">
    <property type="match status" value="1"/>
</dbReference>
<feature type="binding site" evidence="5">
    <location>
        <position position="235"/>
    </location>
    <ligand>
        <name>dimethylallyl diphosphate</name>
        <dbReference type="ChEBI" id="CHEBI:57623"/>
    </ligand>
</feature>
<sequence length="329" mass="35381">MSTQVDLGMPGTSGQVLLADPRGYCAGVDRAVITVEKALDLYGAPVYVRKQIVHNKHVVNDLAARGAIFVEELDEVPHGATVVFSAHGVSPAVHAEAAERSLKTIDATCPLVTKVHHEARRFAADDYRILLIGHAGHEEVEGTAGEAPEHITLVEHPDDVAALEFPEGTRLSWLSQTTLSVDETMETVRRLREKFPQLEDPPSDDICYATQNRQVAVKEIAKDADLVIVVGSANSSNSVRLVEVALEAGAKASYRIDDISEIDEAWLEGVSTVGVTSGASVPDDLVQDVLLYLGERGIGDAKAIRTADESLIFALPPELRRDIKAAAQA</sequence>
<keyword evidence="5 6" id="KW-0560">Oxidoreductase</keyword>
<dbReference type="NCBIfam" id="NF002189">
    <property type="entry name" value="PRK01045.1-3"/>
    <property type="match status" value="1"/>
</dbReference>
<dbReference type="EMBL" id="JACBZN010000001">
    <property type="protein sequence ID" value="NYI37097.1"/>
    <property type="molecule type" value="Genomic_DNA"/>
</dbReference>
<feature type="binding site" evidence="5">
    <location>
        <position position="236"/>
    </location>
    <ligand>
        <name>(2E)-4-hydroxy-3-methylbut-2-enyl diphosphate</name>
        <dbReference type="ChEBI" id="CHEBI:128753"/>
    </ligand>
</feature>